<reference evidence="1" key="2">
    <citation type="submission" date="2025-09" db="UniProtKB">
        <authorList>
            <consortium name="EnsemblPlants"/>
        </authorList>
    </citation>
    <scope>IDENTIFICATION</scope>
</reference>
<dbReference type="Proteomes" id="UP001732700">
    <property type="component" value="Chromosome 4C"/>
</dbReference>
<protein>
    <submittedName>
        <fullName evidence="1">Uncharacterized protein</fullName>
    </submittedName>
</protein>
<evidence type="ECO:0000313" key="2">
    <source>
        <dbReference type="Proteomes" id="UP001732700"/>
    </source>
</evidence>
<dbReference type="EnsemblPlants" id="AVESA.00010b.r2.4CG1249450.1">
    <property type="protein sequence ID" value="AVESA.00010b.r2.4CG1249450.1.CDS.1"/>
    <property type="gene ID" value="AVESA.00010b.r2.4CG1249450"/>
</dbReference>
<keyword evidence="2" id="KW-1185">Reference proteome</keyword>
<evidence type="ECO:0000313" key="1">
    <source>
        <dbReference type="EnsemblPlants" id="AVESA.00010b.r2.4CG1249450.1.CDS.1"/>
    </source>
</evidence>
<name>A0ACD5WQM7_AVESA</name>
<reference evidence="1" key="1">
    <citation type="submission" date="2021-05" db="EMBL/GenBank/DDBJ databases">
        <authorList>
            <person name="Scholz U."/>
            <person name="Mascher M."/>
            <person name="Fiebig A."/>
        </authorList>
    </citation>
    <scope>NUCLEOTIDE SEQUENCE [LARGE SCALE GENOMIC DNA]</scope>
</reference>
<accession>A0ACD5WQM7</accession>
<organism evidence="1 2">
    <name type="scientific">Avena sativa</name>
    <name type="common">Oat</name>
    <dbReference type="NCBI Taxonomy" id="4498"/>
    <lineage>
        <taxon>Eukaryota</taxon>
        <taxon>Viridiplantae</taxon>
        <taxon>Streptophyta</taxon>
        <taxon>Embryophyta</taxon>
        <taxon>Tracheophyta</taxon>
        <taxon>Spermatophyta</taxon>
        <taxon>Magnoliopsida</taxon>
        <taxon>Liliopsida</taxon>
        <taxon>Poales</taxon>
        <taxon>Poaceae</taxon>
        <taxon>BOP clade</taxon>
        <taxon>Pooideae</taxon>
        <taxon>Poodae</taxon>
        <taxon>Poeae</taxon>
        <taxon>Poeae Chloroplast Group 1 (Aveneae type)</taxon>
        <taxon>Aveninae</taxon>
        <taxon>Avena</taxon>
    </lineage>
</organism>
<proteinExistence type="predicted"/>
<sequence length="130" mass="15273">MDLNRAFRVFIWNIRGFGHEGRRRQIKEYIRLEAPDIVGLQETIRQDFSIAELEGLSRHKFCWSWLPASGHSGGILLGVKEDTFEVDDMDRGDFFVSMSLTHRQSRFNWEMIIVYGPADHRRSAEFLLEL</sequence>